<evidence type="ECO:0000259" key="3">
    <source>
        <dbReference type="Pfam" id="PF26607"/>
    </source>
</evidence>
<keyword evidence="5" id="KW-1185">Reference proteome</keyword>
<name>A0ABW8CHN8_9ACTN</name>
<gene>
    <name evidence="4" type="ORF">ACIGXA_32855</name>
</gene>
<feature type="domain" description="PLL-like beta propeller" evidence="3">
    <location>
        <begin position="393"/>
        <end position="570"/>
    </location>
</feature>
<dbReference type="Proteomes" id="UP001614394">
    <property type="component" value="Unassembled WGS sequence"/>
</dbReference>
<sequence>MAGGVVWSRTGHRDQEPVPGPVDESAAFPDAGKLSFVQVIAHPDDDLYFINPGVQRAIARGSKVTTVLITAGEGDGINVDTDDKKRTDTPVDYAAYSGARHNGHRAAYARMATGSAEAAWRSQAVTLAGGLQAEHSTLVDRPSVSLYFLNLRKRLETPDHPYGGVAELWSGAMDRQETLPVPGSPVGRAQTVSRDQVVEALVDLFGKHVPTVVRTLDPDPEHDAGKSGYVVSDHRDHTATAQFTLRAVATYRDRTGASPAVDHYRGYANRFWPRNQGPGDVAAKAEFIRTYAGADDRACPADDCGDHQLGSDPLRSTHIFSTKLRYEPATDWLVRGADGRLALYVVLAGRVVGWQERTPGRDLWTGPTVIDDGRDGGWMLPCLSATAGRDGRVHLVGLRRTEAGAGGARLDVVHAVREAGAAAFGRWQSLGGPDSGEREQREVGVPAATVDGEGRLHVFVRDYAQGLRTRVERTPGGWDEWEKLGGTLLQDGPTAITTQDGRVEVFVPDKSGVRRWRQEQPGGALTAGEALQTGAVASGRVTVAESGVGDVVVVYRQANTAAVHALRLPAPGGGRPESPVDLGGGDGVGPVAVLWPAGDAVADVVTVRAGVDLAAHGPAAGRGPSAQWPALAGLTVLRGASLALGSDGTPVVAVLGADGRPRVSRFTTDAGADGAGFGPWKSL</sequence>
<proteinExistence type="predicted"/>
<dbReference type="InterPro" id="IPR024078">
    <property type="entry name" value="LmbE-like_dom_sf"/>
</dbReference>
<dbReference type="Pfam" id="PF26607">
    <property type="entry name" value="DUF8189"/>
    <property type="match status" value="1"/>
</dbReference>
<dbReference type="Gene3D" id="3.40.50.10320">
    <property type="entry name" value="LmbE-like"/>
    <property type="match status" value="1"/>
</dbReference>
<dbReference type="InterPro" id="IPR058502">
    <property type="entry name" value="PLL-like_beta-prop"/>
</dbReference>
<protein>
    <submittedName>
        <fullName evidence="4">PIG-L family deacetylase</fullName>
    </submittedName>
</protein>
<organism evidence="4 5">
    <name type="scientific">Streptomyces fildesensis</name>
    <dbReference type="NCBI Taxonomy" id="375757"/>
    <lineage>
        <taxon>Bacteria</taxon>
        <taxon>Bacillati</taxon>
        <taxon>Actinomycetota</taxon>
        <taxon>Actinomycetes</taxon>
        <taxon>Kitasatosporales</taxon>
        <taxon>Streptomycetaceae</taxon>
        <taxon>Streptomyces</taxon>
    </lineage>
</organism>
<reference evidence="4 5" key="1">
    <citation type="submission" date="2024-10" db="EMBL/GenBank/DDBJ databases">
        <title>The Natural Products Discovery Center: Release of the First 8490 Sequenced Strains for Exploring Actinobacteria Biosynthetic Diversity.</title>
        <authorList>
            <person name="Kalkreuter E."/>
            <person name="Kautsar S.A."/>
            <person name="Yang D."/>
            <person name="Bader C.D."/>
            <person name="Teijaro C.N."/>
            <person name="Fluegel L."/>
            <person name="Davis C.M."/>
            <person name="Simpson J.R."/>
            <person name="Lauterbach L."/>
            <person name="Steele A.D."/>
            <person name="Gui C."/>
            <person name="Meng S."/>
            <person name="Li G."/>
            <person name="Viehrig K."/>
            <person name="Ye F."/>
            <person name="Su P."/>
            <person name="Kiefer A.F."/>
            <person name="Nichols A."/>
            <person name="Cepeda A.J."/>
            <person name="Yan W."/>
            <person name="Fan B."/>
            <person name="Jiang Y."/>
            <person name="Adhikari A."/>
            <person name="Zheng C.-J."/>
            <person name="Schuster L."/>
            <person name="Cowan T.M."/>
            <person name="Smanski M.J."/>
            <person name="Chevrette M.G."/>
            <person name="De Carvalho L.P.S."/>
            <person name="Shen B."/>
        </authorList>
    </citation>
    <scope>NUCLEOTIDE SEQUENCE [LARGE SCALE GENOMIC DNA]</scope>
    <source>
        <strain evidence="4 5">NPDC053399</strain>
    </source>
</reference>
<dbReference type="RefSeq" id="WP_399656016.1">
    <property type="nucleotide sequence ID" value="NZ_JBITYG010000012.1"/>
</dbReference>
<evidence type="ECO:0000256" key="2">
    <source>
        <dbReference type="SAM" id="MobiDB-lite"/>
    </source>
</evidence>
<dbReference type="InterPro" id="IPR003737">
    <property type="entry name" value="GlcNAc_PI_deacetylase-related"/>
</dbReference>
<accession>A0ABW8CHN8</accession>
<dbReference type="PANTHER" id="PTHR12993">
    <property type="entry name" value="N-ACETYLGLUCOSAMINYL-PHOSPHATIDYLINOSITOL DE-N-ACETYLASE-RELATED"/>
    <property type="match status" value="1"/>
</dbReference>
<dbReference type="SUPFAM" id="SSF89372">
    <property type="entry name" value="Fucose-specific lectin"/>
    <property type="match status" value="1"/>
</dbReference>
<dbReference type="Gene3D" id="2.120.10.70">
    <property type="entry name" value="Fucose-specific lectin"/>
    <property type="match status" value="1"/>
</dbReference>
<dbReference type="PANTHER" id="PTHR12993:SF26">
    <property type="entry name" value="1D-MYO-INOSITOL 2-ACETAMIDO-2-DEOXY-ALPHA-D-GLUCOPYRANOSIDE DEACETYLASE"/>
    <property type="match status" value="1"/>
</dbReference>
<evidence type="ECO:0000313" key="5">
    <source>
        <dbReference type="Proteomes" id="UP001614394"/>
    </source>
</evidence>
<dbReference type="SUPFAM" id="SSF102588">
    <property type="entry name" value="LmbE-like"/>
    <property type="match status" value="1"/>
</dbReference>
<feature type="region of interest" description="Disordered" evidence="2">
    <location>
        <begin position="1"/>
        <end position="24"/>
    </location>
</feature>
<dbReference type="Pfam" id="PF02585">
    <property type="entry name" value="PIG-L"/>
    <property type="match status" value="1"/>
</dbReference>
<keyword evidence="1" id="KW-0862">Zinc</keyword>
<evidence type="ECO:0000256" key="1">
    <source>
        <dbReference type="ARBA" id="ARBA00022833"/>
    </source>
</evidence>
<dbReference type="EMBL" id="JBITYG010000012">
    <property type="protein sequence ID" value="MFI9105312.1"/>
    <property type="molecule type" value="Genomic_DNA"/>
</dbReference>
<evidence type="ECO:0000313" key="4">
    <source>
        <dbReference type="EMBL" id="MFI9105312.1"/>
    </source>
</evidence>
<comment type="caution">
    <text evidence="4">The sequence shown here is derived from an EMBL/GenBank/DDBJ whole genome shotgun (WGS) entry which is preliminary data.</text>
</comment>